<dbReference type="SMART" id="SM00330">
    <property type="entry name" value="PIPKc"/>
    <property type="match status" value="1"/>
</dbReference>
<dbReference type="PROSITE" id="PS51455">
    <property type="entry name" value="PIPK"/>
    <property type="match status" value="1"/>
</dbReference>
<feature type="domain" description="PIPK" evidence="6">
    <location>
        <begin position="67"/>
        <end position="427"/>
    </location>
</feature>
<keyword evidence="8" id="KW-1185">Reference proteome</keyword>
<dbReference type="InterPro" id="IPR027483">
    <property type="entry name" value="PInositol-4-P-4/5-kinase_C_sf"/>
</dbReference>
<keyword evidence="5" id="KW-0732">Signal</keyword>
<dbReference type="GO" id="GO:0005886">
    <property type="term" value="C:plasma membrane"/>
    <property type="evidence" value="ECO:0007669"/>
    <property type="project" value="TreeGrafter"/>
</dbReference>
<keyword evidence="3" id="KW-0808">Transferase</keyword>
<dbReference type="GO" id="GO:0046854">
    <property type="term" value="P:phosphatidylinositol phosphate biosynthetic process"/>
    <property type="evidence" value="ECO:0007669"/>
    <property type="project" value="TreeGrafter"/>
</dbReference>
<dbReference type="Proteomes" id="UP000261640">
    <property type="component" value="Unplaced"/>
</dbReference>
<dbReference type="PANTHER" id="PTHR23086:SF141">
    <property type="entry name" value="PHOSPHATIDYLINOSITOL 4-PHOSPHATE 5-KINASE TYPE-1 GAMMA ISOFORM X1"/>
    <property type="match status" value="1"/>
</dbReference>
<evidence type="ECO:0000256" key="3">
    <source>
        <dbReference type="PROSITE-ProRule" id="PRU00781"/>
    </source>
</evidence>
<feature type="compositionally biased region" description="Polar residues" evidence="4">
    <location>
        <begin position="448"/>
        <end position="463"/>
    </location>
</feature>
<dbReference type="InterPro" id="IPR002498">
    <property type="entry name" value="PInositol-4-P-4/5-kinase_core"/>
</dbReference>
<name>A0A7N8Y9L8_9TELE</name>
<keyword evidence="3" id="KW-0418">Kinase</keyword>
<dbReference type="AlphaFoldDB" id="A0A7N8Y9L8"/>
<dbReference type="InterPro" id="IPR027484">
    <property type="entry name" value="PInositol-4-P-5-kinase_N"/>
</dbReference>
<dbReference type="GO" id="GO:0016308">
    <property type="term" value="F:1-phosphatidylinositol-4-phosphate 5-kinase activity"/>
    <property type="evidence" value="ECO:0007669"/>
    <property type="project" value="TreeGrafter"/>
</dbReference>
<dbReference type="Ensembl" id="ENSMAMT00000056748.1">
    <property type="protein sequence ID" value="ENSMAMP00000061821.1"/>
    <property type="gene ID" value="ENSMAMG00000008906.2"/>
</dbReference>
<feature type="region of interest" description="Disordered" evidence="4">
    <location>
        <begin position="320"/>
        <end position="342"/>
    </location>
</feature>
<evidence type="ECO:0000256" key="1">
    <source>
        <dbReference type="ARBA" id="ARBA00004496"/>
    </source>
</evidence>
<dbReference type="GO" id="GO:0005524">
    <property type="term" value="F:ATP binding"/>
    <property type="evidence" value="ECO:0007669"/>
    <property type="project" value="UniProtKB-UniRule"/>
</dbReference>
<reference evidence="7" key="2">
    <citation type="submission" date="2025-09" db="UniProtKB">
        <authorList>
            <consortium name="Ensembl"/>
        </authorList>
    </citation>
    <scope>IDENTIFICATION</scope>
</reference>
<evidence type="ECO:0000313" key="8">
    <source>
        <dbReference type="Proteomes" id="UP000261640"/>
    </source>
</evidence>
<dbReference type="GeneTree" id="ENSGT00940000159258"/>
<proteinExistence type="predicted"/>
<dbReference type="Gene3D" id="3.30.800.10">
    <property type="entry name" value="Phosphatidylinositol Phosphate Kinase II Beta"/>
    <property type="match status" value="1"/>
</dbReference>
<evidence type="ECO:0000256" key="5">
    <source>
        <dbReference type="SAM" id="SignalP"/>
    </source>
</evidence>
<dbReference type="Pfam" id="PF01504">
    <property type="entry name" value="PIP5K"/>
    <property type="match status" value="1"/>
</dbReference>
<feature type="signal peptide" evidence="5">
    <location>
        <begin position="1"/>
        <end position="30"/>
    </location>
</feature>
<evidence type="ECO:0000256" key="4">
    <source>
        <dbReference type="SAM" id="MobiDB-lite"/>
    </source>
</evidence>
<feature type="region of interest" description="Disordered" evidence="4">
    <location>
        <begin position="432"/>
        <end position="470"/>
    </location>
</feature>
<sequence>MLNNVLILVLDNQFLLHLLSLSMSTDPAKKEQVTEMPSPFGAGPAHEKKIGHRRVDASGETTYKKTTSSALKGAIQLGIGYTVGNLSSKPERDVLMQDFYVVESIFFPSEGSNLTPAHHFPDFRFKTYAPVAFRYFRELFGIRPDDYLYSLCNEPLIELTNPGASGSIFYVTRDDEFIIKTVQHKEAEFLQKLLPGYYMNLNQNPRTLLPKFFGLYCVQCGGKNIRVVVMNNILPRSVRMHLKFDLKGSTYKRRASKKERDKSKPTFKDLDFLSDIPDGLTLDQDMYSALVKTLQRDCLVLESFKIMDYSLLLGIHNKTQAEREQQSQGSPAGGGDEKRPAAQRALYSTAMESIQGGSTCRDTLDHDDTMGGIPAVGGKGERLLLFIGIIDILQSYRWETKMLKDTVSVHRPGFYAERFYKFCSTTVFKKSSSLRSSPSKRGRGALSMSKSSAGTGSTGQRPSLSDERQENLDNLENLRGARIFPMLEDNGREPPCTPPSFEDATTASIATTLSSNNSLPTSPFDTPEHPRCRRHIHSPCIVEVHEEKQDTITVEVELRYIHVPHQGPRPPCSHLSVSSSHNSLDGEVQVSDIYFVSHGYRWDLVFDYFYIFLRMVRHMPRKP</sequence>
<organism evidence="7 8">
    <name type="scientific">Mastacembelus armatus</name>
    <name type="common">zig-zag eel</name>
    <dbReference type="NCBI Taxonomy" id="205130"/>
    <lineage>
        <taxon>Eukaryota</taxon>
        <taxon>Metazoa</taxon>
        <taxon>Chordata</taxon>
        <taxon>Craniata</taxon>
        <taxon>Vertebrata</taxon>
        <taxon>Euteleostomi</taxon>
        <taxon>Actinopterygii</taxon>
        <taxon>Neopterygii</taxon>
        <taxon>Teleostei</taxon>
        <taxon>Neoteleostei</taxon>
        <taxon>Acanthomorphata</taxon>
        <taxon>Anabantaria</taxon>
        <taxon>Synbranchiformes</taxon>
        <taxon>Mastacembelidae</taxon>
        <taxon>Mastacembelus</taxon>
    </lineage>
</organism>
<evidence type="ECO:0000313" key="7">
    <source>
        <dbReference type="Ensembl" id="ENSMAMP00000061821.1"/>
    </source>
</evidence>
<dbReference type="PANTHER" id="PTHR23086">
    <property type="entry name" value="PHOSPHATIDYLINOSITOL-4-PHOSPHATE 5-KINASE"/>
    <property type="match status" value="1"/>
</dbReference>
<feature type="chain" id="PRO_5030690000" evidence="5">
    <location>
        <begin position="31"/>
        <end position="623"/>
    </location>
</feature>
<keyword evidence="2" id="KW-0963">Cytoplasm</keyword>
<dbReference type="SUPFAM" id="SSF56104">
    <property type="entry name" value="SAICAR synthase-like"/>
    <property type="match status" value="1"/>
</dbReference>
<keyword evidence="3" id="KW-0067">ATP-binding</keyword>
<accession>A0A7N8Y9L8</accession>
<comment type="subcellular location">
    <subcellularLocation>
        <location evidence="1">Cytoplasm</location>
    </subcellularLocation>
</comment>
<keyword evidence="3" id="KW-0547">Nucleotide-binding</keyword>
<dbReference type="InterPro" id="IPR023610">
    <property type="entry name" value="PInositol-4/5-P-5/4-kinase"/>
</dbReference>
<protein>
    <submittedName>
        <fullName evidence="7">Phosphatidylinositol 4-phosphate 5-kinase type-1 gamma-like</fullName>
    </submittedName>
</protein>
<dbReference type="GO" id="GO:0005737">
    <property type="term" value="C:cytoplasm"/>
    <property type="evidence" value="ECO:0007669"/>
    <property type="project" value="UniProtKB-SubCell"/>
</dbReference>
<reference evidence="7" key="1">
    <citation type="submission" date="2025-08" db="UniProtKB">
        <authorList>
            <consortium name="Ensembl"/>
        </authorList>
    </citation>
    <scope>IDENTIFICATION</scope>
</reference>
<dbReference type="FunFam" id="3.30.800.10:FF:000001">
    <property type="entry name" value="phosphatidylinositol 4-phosphate 5-kinase type-1 gamma"/>
    <property type="match status" value="1"/>
</dbReference>
<dbReference type="Gene3D" id="3.30.810.10">
    <property type="entry name" value="2-Layer Sandwich"/>
    <property type="match status" value="1"/>
</dbReference>
<evidence type="ECO:0000259" key="6">
    <source>
        <dbReference type="PROSITE" id="PS51455"/>
    </source>
</evidence>
<evidence type="ECO:0000256" key="2">
    <source>
        <dbReference type="ARBA" id="ARBA00022490"/>
    </source>
</evidence>